<feature type="compositionally biased region" description="Basic and acidic residues" evidence="1">
    <location>
        <begin position="1"/>
        <end position="20"/>
    </location>
</feature>
<dbReference type="EMBL" id="UINC01076443">
    <property type="protein sequence ID" value="SVC15616.1"/>
    <property type="molecule type" value="Genomic_DNA"/>
</dbReference>
<accession>A0A382JV35</accession>
<name>A0A382JV35_9ZZZZ</name>
<gene>
    <name evidence="2" type="ORF">METZ01_LOCUS268470</name>
</gene>
<organism evidence="2">
    <name type="scientific">marine metagenome</name>
    <dbReference type="NCBI Taxonomy" id="408172"/>
    <lineage>
        <taxon>unclassified sequences</taxon>
        <taxon>metagenomes</taxon>
        <taxon>ecological metagenomes</taxon>
    </lineage>
</organism>
<feature type="non-terminal residue" evidence="2">
    <location>
        <position position="1"/>
    </location>
</feature>
<sequence length="40" mass="4611">VGDILKQRTERSMPERHQESLELSNTSNGVIPFVEQEVKE</sequence>
<dbReference type="AlphaFoldDB" id="A0A382JV35"/>
<feature type="region of interest" description="Disordered" evidence="1">
    <location>
        <begin position="1"/>
        <end position="28"/>
    </location>
</feature>
<proteinExistence type="predicted"/>
<feature type="non-terminal residue" evidence="2">
    <location>
        <position position="40"/>
    </location>
</feature>
<evidence type="ECO:0000256" key="1">
    <source>
        <dbReference type="SAM" id="MobiDB-lite"/>
    </source>
</evidence>
<protein>
    <submittedName>
        <fullName evidence="2">Uncharacterized protein</fullName>
    </submittedName>
</protein>
<evidence type="ECO:0000313" key="2">
    <source>
        <dbReference type="EMBL" id="SVC15616.1"/>
    </source>
</evidence>
<reference evidence="2" key="1">
    <citation type="submission" date="2018-05" db="EMBL/GenBank/DDBJ databases">
        <authorList>
            <person name="Lanie J.A."/>
            <person name="Ng W.-L."/>
            <person name="Kazmierczak K.M."/>
            <person name="Andrzejewski T.M."/>
            <person name="Davidsen T.M."/>
            <person name="Wayne K.J."/>
            <person name="Tettelin H."/>
            <person name="Glass J.I."/>
            <person name="Rusch D."/>
            <person name="Podicherti R."/>
            <person name="Tsui H.-C.T."/>
            <person name="Winkler M.E."/>
        </authorList>
    </citation>
    <scope>NUCLEOTIDE SEQUENCE</scope>
</reference>